<evidence type="ECO:0000313" key="3">
    <source>
        <dbReference type="Proteomes" id="UP001139353"/>
    </source>
</evidence>
<reference evidence="2" key="1">
    <citation type="submission" date="2021-11" db="EMBL/GenBank/DDBJ databases">
        <title>BS-T2-15 a new species belonging to the Comamonadaceae family isolated from the soil of a French oak forest.</title>
        <authorList>
            <person name="Mieszkin S."/>
            <person name="Alain K."/>
        </authorList>
    </citation>
    <scope>NUCLEOTIDE SEQUENCE</scope>
    <source>
        <strain evidence="2">BS-T2-15</strain>
    </source>
</reference>
<evidence type="ECO:0000313" key="2">
    <source>
        <dbReference type="EMBL" id="MCK9689062.1"/>
    </source>
</evidence>
<dbReference type="GO" id="GO:0006633">
    <property type="term" value="P:fatty acid biosynthetic process"/>
    <property type="evidence" value="ECO:0007669"/>
    <property type="project" value="TreeGrafter"/>
</dbReference>
<name>A0A9X1YQH7_9BURK</name>
<dbReference type="Pfam" id="PF01575">
    <property type="entry name" value="MaoC_dehydratas"/>
    <property type="match status" value="1"/>
</dbReference>
<dbReference type="Proteomes" id="UP001139353">
    <property type="component" value="Unassembled WGS sequence"/>
</dbReference>
<dbReference type="AlphaFoldDB" id="A0A9X1YQH7"/>
<dbReference type="PANTHER" id="PTHR43437:SF3">
    <property type="entry name" value="HYDROXYACYL-THIOESTER DEHYDRATASE TYPE 2, MITOCHONDRIAL"/>
    <property type="match status" value="1"/>
</dbReference>
<sequence>MTDSSTLIADEAAIAALVQVGERIEHVAHYTRDEISRFATLTLDLNPVHHDREAARRAGLADVIASGQHTSALMSGLAASYFSREDGIARSMLCLHFNFAYREPIFAGSDVSMRWVVSSTEWNASLDGVIAQLEGKATVGHALAVIARGTVLVRRAS</sequence>
<dbReference type="EMBL" id="JAJLJH010000011">
    <property type="protein sequence ID" value="MCK9689062.1"/>
    <property type="molecule type" value="Genomic_DNA"/>
</dbReference>
<keyword evidence="3" id="KW-1185">Reference proteome</keyword>
<gene>
    <name evidence="2" type="ORF">LPC04_25385</name>
</gene>
<dbReference type="InterPro" id="IPR029069">
    <property type="entry name" value="HotDog_dom_sf"/>
</dbReference>
<feature type="domain" description="MaoC-like" evidence="1">
    <location>
        <begin position="27"/>
        <end position="119"/>
    </location>
</feature>
<dbReference type="PANTHER" id="PTHR43437">
    <property type="entry name" value="HYDROXYACYL-THIOESTER DEHYDRATASE TYPE 2, MITOCHONDRIAL-RELATED"/>
    <property type="match status" value="1"/>
</dbReference>
<dbReference type="Gene3D" id="3.10.129.10">
    <property type="entry name" value="Hotdog Thioesterase"/>
    <property type="match status" value="1"/>
</dbReference>
<evidence type="ECO:0000259" key="1">
    <source>
        <dbReference type="Pfam" id="PF01575"/>
    </source>
</evidence>
<organism evidence="2 3">
    <name type="scientific">Scleromatobacter humisilvae</name>
    <dbReference type="NCBI Taxonomy" id="2897159"/>
    <lineage>
        <taxon>Bacteria</taxon>
        <taxon>Pseudomonadati</taxon>
        <taxon>Pseudomonadota</taxon>
        <taxon>Betaproteobacteria</taxon>
        <taxon>Burkholderiales</taxon>
        <taxon>Sphaerotilaceae</taxon>
        <taxon>Scleromatobacter</taxon>
    </lineage>
</organism>
<accession>A0A9X1YQH7</accession>
<dbReference type="SUPFAM" id="SSF54637">
    <property type="entry name" value="Thioesterase/thiol ester dehydrase-isomerase"/>
    <property type="match status" value="1"/>
</dbReference>
<protein>
    <submittedName>
        <fullName evidence="2">MaoC family dehydratase</fullName>
    </submittedName>
</protein>
<dbReference type="InterPro" id="IPR002539">
    <property type="entry name" value="MaoC-like_dom"/>
</dbReference>
<proteinExistence type="predicted"/>
<dbReference type="CDD" id="cd03441">
    <property type="entry name" value="R_hydratase_like"/>
    <property type="match status" value="1"/>
</dbReference>
<dbReference type="GO" id="GO:0019171">
    <property type="term" value="F:(3R)-hydroxyacyl-[acyl-carrier-protein] dehydratase activity"/>
    <property type="evidence" value="ECO:0007669"/>
    <property type="project" value="TreeGrafter"/>
</dbReference>
<dbReference type="RefSeq" id="WP_275685105.1">
    <property type="nucleotide sequence ID" value="NZ_JAJLJH010000011.1"/>
</dbReference>
<dbReference type="InterPro" id="IPR050965">
    <property type="entry name" value="UPF0336/Enoyl-CoA_hydratase"/>
</dbReference>
<comment type="caution">
    <text evidence="2">The sequence shown here is derived from an EMBL/GenBank/DDBJ whole genome shotgun (WGS) entry which is preliminary data.</text>
</comment>